<dbReference type="Pfam" id="PF12281">
    <property type="entry name" value="NTP_transf_8"/>
    <property type="match status" value="1"/>
</dbReference>
<gene>
    <name evidence="2" type="ORF">ACFOW3_18845</name>
</gene>
<dbReference type="EMBL" id="JBHSAJ010000056">
    <property type="protein sequence ID" value="MFC3936682.1"/>
    <property type="molecule type" value="Genomic_DNA"/>
</dbReference>
<dbReference type="RefSeq" id="WP_252635639.1">
    <property type="nucleotide sequence ID" value="NZ_JAMXAX010000029.1"/>
</dbReference>
<sequence length="77" mass="8765">MQAVRASVLTTSPRFEHVVASATGHMAMMRTIAPATFVKFKRWMAEKAPAREPLKRNRDRRQADIVQGLLDQRMLVS</sequence>
<accession>A0ABV8DEK6</accession>
<dbReference type="Proteomes" id="UP001595693">
    <property type="component" value="Unassembled WGS sequence"/>
</dbReference>
<evidence type="ECO:0000313" key="3">
    <source>
        <dbReference type="Proteomes" id="UP001595693"/>
    </source>
</evidence>
<reference evidence="3" key="1">
    <citation type="journal article" date="2019" name="Int. J. Syst. Evol. Microbiol.">
        <title>The Global Catalogue of Microorganisms (GCM) 10K type strain sequencing project: providing services to taxonomists for standard genome sequencing and annotation.</title>
        <authorList>
            <consortium name="The Broad Institute Genomics Platform"/>
            <consortium name="The Broad Institute Genome Sequencing Center for Infectious Disease"/>
            <person name="Wu L."/>
            <person name="Ma J."/>
        </authorList>
    </citation>
    <scope>NUCLEOTIDE SEQUENCE [LARGE SCALE GENOMIC DNA]</scope>
    <source>
        <strain evidence="3">CCUG 2113</strain>
    </source>
</reference>
<feature type="domain" description="Nucleotidyltransferase-like" evidence="1">
    <location>
        <begin position="8"/>
        <end position="73"/>
    </location>
</feature>
<organism evidence="2 3">
    <name type="scientific">Acidovorax facilis</name>
    <dbReference type="NCBI Taxonomy" id="12917"/>
    <lineage>
        <taxon>Bacteria</taxon>
        <taxon>Pseudomonadati</taxon>
        <taxon>Pseudomonadota</taxon>
        <taxon>Betaproteobacteria</taxon>
        <taxon>Burkholderiales</taxon>
        <taxon>Comamonadaceae</taxon>
        <taxon>Acidovorax</taxon>
    </lineage>
</organism>
<keyword evidence="3" id="KW-1185">Reference proteome</keyword>
<dbReference type="InterPro" id="IPR058575">
    <property type="entry name" value="NTP_transf_8_dom"/>
</dbReference>
<evidence type="ECO:0000259" key="1">
    <source>
        <dbReference type="Pfam" id="PF12281"/>
    </source>
</evidence>
<evidence type="ECO:0000313" key="2">
    <source>
        <dbReference type="EMBL" id="MFC3936682.1"/>
    </source>
</evidence>
<proteinExistence type="predicted"/>
<protein>
    <submittedName>
        <fullName evidence="2">GSU2403 family nucleotidyltransferase fold protein</fullName>
    </submittedName>
</protein>
<comment type="caution">
    <text evidence="2">The sequence shown here is derived from an EMBL/GenBank/DDBJ whole genome shotgun (WGS) entry which is preliminary data.</text>
</comment>
<name>A0ABV8DEK6_9BURK</name>